<feature type="domain" description="Integrase zinc-binding" evidence="1">
    <location>
        <begin position="450"/>
        <end position="499"/>
    </location>
</feature>
<dbReference type="PANTHER" id="PTHR31524:SF2">
    <property type="entry name" value="PROTEIN CBG10426"/>
    <property type="match status" value="1"/>
</dbReference>
<dbReference type="OMA" id="SWRTINE"/>
<proteinExistence type="predicted"/>
<dbReference type="AlphaFoldDB" id="A0A7I4YLW2"/>
<dbReference type="WBParaSite" id="HCON_00119660-00001">
    <property type="protein sequence ID" value="HCON_00119660-00001"/>
    <property type="gene ID" value="HCON_00119660"/>
</dbReference>
<dbReference type="Proteomes" id="UP000025227">
    <property type="component" value="Unplaced"/>
</dbReference>
<protein>
    <submittedName>
        <fullName evidence="3">Integrase_H2C2 domain-containing protein</fullName>
    </submittedName>
</protein>
<dbReference type="InterPro" id="IPR041588">
    <property type="entry name" value="Integrase_H2C2"/>
</dbReference>
<dbReference type="Pfam" id="PF17921">
    <property type="entry name" value="Integrase_H2C2"/>
    <property type="match status" value="1"/>
</dbReference>
<keyword evidence="2" id="KW-1185">Reference proteome</keyword>
<evidence type="ECO:0000313" key="2">
    <source>
        <dbReference type="Proteomes" id="UP000025227"/>
    </source>
</evidence>
<dbReference type="FunFam" id="1.10.340.70:FF:000001">
    <property type="entry name" value="Retrovirus-related Pol polyprotein from transposon gypsy-like Protein"/>
    <property type="match status" value="1"/>
</dbReference>
<reference evidence="3" key="1">
    <citation type="submission" date="2020-12" db="UniProtKB">
        <authorList>
            <consortium name="WormBaseParasite"/>
        </authorList>
    </citation>
    <scope>IDENTIFICATION</scope>
    <source>
        <strain evidence="3">MHco3</strain>
    </source>
</reference>
<dbReference type="Gene3D" id="1.10.340.70">
    <property type="match status" value="1"/>
</dbReference>
<organism evidence="2 3">
    <name type="scientific">Haemonchus contortus</name>
    <name type="common">Barber pole worm</name>
    <dbReference type="NCBI Taxonomy" id="6289"/>
    <lineage>
        <taxon>Eukaryota</taxon>
        <taxon>Metazoa</taxon>
        <taxon>Ecdysozoa</taxon>
        <taxon>Nematoda</taxon>
        <taxon>Chromadorea</taxon>
        <taxon>Rhabditida</taxon>
        <taxon>Rhabditina</taxon>
        <taxon>Rhabditomorpha</taxon>
        <taxon>Strongyloidea</taxon>
        <taxon>Trichostrongylidae</taxon>
        <taxon>Haemonchus</taxon>
    </lineage>
</organism>
<accession>A0A7I4YLW2</accession>
<dbReference type="OrthoDB" id="5869299at2759"/>
<evidence type="ECO:0000313" key="3">
    <source>
        <dbReference type="WBParaSite" id="HCON_00119660-00001"/>
    </source>
</evidence>
<name>A0A7I4YLW2_HAECO</name>
<sequence length="499" mass="55354">MSRHRRCAHGDLSLYGSVWRTSNKLVFEFPSAPFGCCVDHEVTVYNCYLLEAVVHTRHGEEVPDSAVGDLRSCRYKDGSCILPDASVLIWTPDQEEGCRFIPVARMKGFLMGNVWISESKEFALSWTDSSQTVFDCSKQLTVTDQGYAIARVRRVARAGNVDAVVVGAGLVTTNQLSTQLLAVEGAVQDAVAALFTHAVQALCERTNVLAIALHAALRTNPTLTMRRLTGRSDLTATHLGNGFVQVRRCVPVPPSSLSLQPFNGSCYAYPQVTIRLRSGSVWRAFLNPFTGVVVSRAPRIDCADATSFVLSANSTLLQFFPISGELSPVPMHHVRSVAPFSPLDALQSSPKLTVFHNLILTNFSEFVSDSQFQEMWTVRDQEKLIDHIAQVHLEAPASTGTEMGDFPQATPEADKDKAMTLADTCSIHKNGCLYKIYQRQGRRYDVLFLPQKLREPVCVAFHDSPAAGGHFSWKKTLGKIARKFFWPSMKEDVYRYVRS</sequence>
<dbReference type="PANTHER" id="PTHR31524">
    <property type="match status" value="1"/>
</dbReference>
<evidence type="ECO:0000259" key="1">
    <source>
        <dbReference type="Pfam" id="PF17921"/>
    </source>
</evidence>